<sequence length="227" mass="25993">MIYHENIKRIQIVKESLGDLKDKVVFVGGATVGLYTDKSSAEARPTDDIDVVIELWSHSEYAAIDERLRDMGFVNDQASGIVCRYIIRDIIVDVMPTHNDVLGFSNRWYPKGFATAIDYDLGQSSIRIFSPQYFIATKLEAFKSRGNNDGRTSTDFEDIIFVLENNTRIWEDMEAGDDEVRTYLKKTFRELLDKPHFGEWIDSHAGYGSPPATYFIINQLRAFVDNK</sequence>
<dbReference type="EMBL" id="FUWH01000007">
    <property type="protein sequence ID" value="SJZ98199.1"/>
    <property type="molecule type" value="Genomic_DNA"/>
</dbReference>
<keyword evidence="2" id="KW-1185">Reference proteome</keyword>
<dbReference type="STRING" id="413434.SAMN04488132_107124"/>
<proteinExistence type="predicted"/>
<evidence type="ECO:0000313" key="1">
    <source>
        <dbReference type="EMBL" id="SJZ98199.1"/>
    </source>
</evidence>
<organism evidence="1 2">
    <name type="scientific">Sediminibacterium ginsengisoli</name>
    <dbReference type="NCBI Taxonomy" id="413434"/>
    <lineage>
        <taxon>Bacteria</taxon>
        <taxon>Pseudomonadati</taxon>
        <taxon>Bacteroidota</taxon>
        <taxon>Chitinophagia</taxon>
        <taxon>Chitinophagales</taxon>
        <taxon>Chitinophagaceae</taxon>
        <taxon>Sediminibacterium</taxon>
    </lineage>
</organism>
<dbReference type="OrthoDB" id="114489at2"/>
<dbReference type="GO" id="GO:0016740">
    <property type="term" value="F:transferase activity"/>
    <property type="evidence" value="ECO:0007669"/>
    <property type="project" value="UniProtKB-KW"/>
</dbReference>
<accession>A0A1T4Q380</accession>
<reference evidence="1 2" key="1">
    <citation type="submission" date="2017-02" db="EMBL/GenBank/DDBJ databases">
        <authorList>
            <person name="Peterson S.W."/>
        </authorList>
    </citation>
    <scope>NUCLEOTIDE SEQUENCE [LARGE SCALE GENOMIC DNA]</scope>
    <source>
        <strain evidence="1 2">DSM 22335</strain>
    </source>
</reference>
<dbReference type="Proteomes" id="UP000190888">
    <property type="component" value="Unassembled WGS sequence"/>
</dbReference>
<keyword evidence="1" id="KW-0808">Transferase</keyword>
<dbReference type="AlphaFoldDB" id="A0A1T4Q380"/>
<evidence type="ECO:0000313" key="2">
    <source>
        <dbReference type="Proteomes" id="UP000190888"/>
    </source>
</evidence>
<protein>
    <submittedName>
        <fullName evidence="1">Nucleotidyl transferase AbiEii toxin, Type IV TA system</fullName>
    </submittedName>
</protein>
<name>A0A1T4Q380_9BACT</name>
<gene>
    <name evidence="1" type="ORF">SAMN04488132_107124</name>
</gene>